<feature type="domain" description="4Fe-4S ferredoxin-type" evidence="5">
    <location>
        <begin position="190"/>
        <end position="216"/>
    </location>
</feature>
<evidence type="ECO:0000313" key="7">
    <source>
        <dbReference type="Proteomes" id="UP001143747"/>
    </source>
</evidence>
<evidence type="ECO:0000256" key="3">
    <source>
        <dbReference type="ARBA" id="ARBA00023004"/>
    </source>
</evidence>
<reference evidence="6" key="1">
    <citation type="submission" date="2022-01" db="EMBL/GenBank/DDBJ databases">
        <title>Draft genome of Methanogenium marinum DSM 15558.</title>
        <authorList>
            <person name="Chen S.-C."/>
            <person name="You Y.-T."/>
        </authorList>
    </citation>
    <scope>NUCLEOTIDE SEQUENCE</scope>
    <source>
        <strain evidence="6">DSM 15558</strain>
    </source>
</reference>
<keyword evidence="2" id="KW-0479">Metal-binding</keyword>
<dbReference type="PANTHER" id="PTHR24960">
    <property type="entry name" value="PHOTOSYSTEM I IRON-SULFUR CENTER-RELATED"/>
    <property type="match status" value="1"/>
</dbReference>
<keyword evidence="7" id="KW-1185">Reference proteome</keyword>
<dbReference type="InterPro" id="IPR017900">
    <property type="entry name" value="4Fe4S_Fe_S_CS"/>
</dbReference>
<comment type="caution">
    <text evidence="6">The sequence shown here is derived from an EMBL/GenBank/DDBJ whole genome shotgun (WGS) entry which is preliminary data.</text>
</comment>
<dbReference type="PANTHER" id="PTHR24960:SF79">
    <property type="entry name" value="PHOTOSYSTEM I IRON-SULFUR CENTER"/>
    <property type="match status" value="1"/>
</dbReference>
<dbReference type="InterPro" id="IPR011576">
    <property type="entry name" value="Pyridox_Oxase_N"/>
</dbReference>
<accession>A0A9Q4PVD3</accession>
<dbReference type="InterPro" id="IPR017896">
    <property type="entry name" value="4Fe4S_Fe-S-bd"/>
</dbReference>
<dbReference type="GO" id="GO:0046872">
    <property type="term" value="F:metal ion binding"/>
    <property type="evidence" value="ECO:0007669"/>
    <property type="project" value="UniProtKB-KW"/>
</dbReference>
<evidence type="ECO:0000313" key="6">
    <source>
        <dbReference type="EMBL" id="MDE4907464.1"/>
    </source>
</evidence>
<dbReference type="Gene3D" id="3.30.70.20">
    <property type="match status" value="1"/>
</dbReference>
<evidence type="ECO:0000256" key="2">
    <source>
        <dbReference type="ARBA" id="ARBA00022723"/>
    </source>
</evidence>
<sequence>MSEDETGIAGLKPDATNDEIKERAFELMHEIRDLCFATCDNNKPEVRIIDLMDIRGDAIYFLTARGKHFYKQLMKNPEIAISGMNKDYISVRAKGCAKKAETEVRMSVLDKNPHIKEMYGDAVSILEVFYIDAGAGEIFDLSTPKPKRLRFGFGGKEPEKSAYYISDACIECGQCQEICPEDAIEEGTPYRINECVCLECGMCSEICPEEAVKYRR</sequence>
<organism evidence="6 7">
    <name type="scientific">Methanogenium marinum</name>
    <dbReference type="NCBI Taxonomy" id="348610"/>
    <lineage>
        <taxon>Archaea</taxon>
        <taxon>Methanobacteriati</taxon>
        <taxon>Methanobacteriota</taxon>
        <taxon>Stenosarchaea group</taxon>
        <taxon>Methanomicrobia</taxon>
        <taxon>Methanomicrobiales</taxon>
        <taxon>Methanomicrobiaceae</taxon>
        <taxon>Methanogenium</taxon>
    </lineage>
</organism>
<evidence type="ECO:0000259" key="5">
    <source>
        <dbReference type="PROSITE" id="PS51379"/>
    </source>
</evidence>
<dbReference type="Pfam" id="PF00037">
    <property type="entry name" value="Fer4"/>
    <property type="match status" value="1"/>
</dbReference>
<proteinExistence type="predicted"/>
<keyword evidence="1" id="KW-0004">4Fe-4S</keyword>
<dbReference type="Pfam" id="PF01243">
    <property type="entry name" value="PNPOx_N"/>
    <property type="match status" value="1"/>
</dbReference>
<dbReference type="Gene3D" id="2.30.110.10">
    <property type="entry name" value="Electron Transport, Fmn-binding Protein, Chain A"/>
    <property type="match status" value="1"/>
</dbReference>
<dbReference type="InterPro" id="IPR050157">
    <property type="entry name" value="PSI_iron-sulfur_center"/>
</dbReference>
<gene>
    <name evidence="6" type="ORF">L0665_02375</name>
</gene>
<keyword evidence="3" id="KW-0408">Iron</keyword>
<protein>
    <submittedName>
        <fullName evidence="6">4Fe-4S binding protein</fullName>
    </submittedName>
</protein>
<dbReference type="GO" id="GO:0016491">
    <property type="term" value="F:oxidoreductase activity"/>
    <property type="evidence" value="ECO:0007669"/>
    <property type="project" value="UniProtKB-ARBA"/>
</dbReference>
<dbReference type="RefSeq" id="WP_274924114.1">
    <property type="nucleotide sequence ID" value="NZ_JAKELO010000002.1"/>
</dbReference>
<dbReference type="Proteomes" id="UP001143747">
    <property type="component" value="Unassembled WGS sequence"/>
</dbReference>
<dbReference type="EMBL" id="JAKELO010000002">
    <property type="protein sequence ID" value="MDE4907464.1"/>
    <property type="molecule type" value="Genomic_DNA"/>
</dbReference>
<dbReference type="SUPFAM" id="SSF50475">
    <property type="entry name" value="FMN-binding split barrel"/>
    <property type="match status" value="1"/>
</dbReference>
<dbReference type="PROSITE" id="PS00198">
    <property type="entry name" value="4FE4S_FER_1"/>
    <property type="match status" value="2"/>
</dbReference>
<dbReference type="GO" id="GO:0051539">
    <property type="term" value="F:4 iron, 4 sulfur cluster binding"/>
    <property type="evidence" value="ECO:0007669"/>
    <property type="project" value="UniProtKB-KW"/>
</dbReference>
<feature type="domain" description="4Fe-4S ferredoxin-type" evidence="5">
    <location>
        <begin position="160"/>
        <end position="189"/>
    </location>
</feature>
<evidence type="ECO:0000256" key="4">
    <source>
        <dbReference type="ARBA" id="ARBA00023014"/>
    </source>
</evidence>
<evidence type="ECO:0000256" key="1">
    <source>
        <dbReference type="ARBA" id="ARBA00022485"/>
    </source>
</evidence>
<dbReference type="AlphaFoldDB" id="A0A9Q4PVD3"/>
<keyword evidence="4" id="KW-0411">Iron-sulfur</keyword>
<dbReference type="SUPFAM" id="SSF54862">
    <property type="entry name" value="4Fe-4S ferredoxins"/>
    <property type="match status" value="1"/>
</dbReference>
<dbReference type="PROSITE" id="PS51379">
    <property type="entry name" value="4FE4S_FER_2"/>
    <property type="match status" value="2"/>
</dbReference>
<dbReference type="InterPro" id="IPR012349">
    <property type="entry name" value="Split_barrel_FMN-bd"/>
</dbReference>
<name>A0A9Q4PVD3_9EURY</name>